<keyword evidence="10 17" id="KW-0067">ATP-binding</keyword>
<dbReference type="GO" id="GO:0005524">
    <property type="term" value="F:ATP binding"/>
    <property type="evidence" value="ECO:0007669"/>
    <property type="project" value="UniProtKB-UniRule"/>
</dbReference>
<dbReference type="GO" id="GO:0004674">
    <property type="term" value="F:protein serine/threonine kinase activity"/>
    <property type="evidence" value="ECO:0000318"/>
    <property type="project" value="GO_Central"/>
</dbReference>
<dbReference type="Gene3D" id="1.10.510.10">
    <property type="entry name" value="Transferase(Phosphotransferase) domain 1"/>
    <property type="match status" value="1"/>
</dbReference>
<evidence type="ECO:0000256" key="2">
    <source>
        <dbReference type="ARBA" id="ARBA00022527"/>
    </source>
</evidence>
<feature type="domain" description="Gnk2-homologous" evidence="20">
    <location>
        <begin position="40"/>
        <end position="140"/>
    </location>
</feature>
<dbReference type="Gene3D" id="3.30.200.20">
    <property type="entry name" value="Phosphorylase Kinase, domain 1"/>
    <property type="match status" value="1"/>
</dbReference>
<dbReference type="InterPro" id="IPR017441">
    <property type="entry name" value="Protein_kinase_ATP_BS"/>
</dbReference>
<dbReference type="Gramene" id="KCW45360">
    <property type="protein sequence ID" value="KCW45360"/>
    <property type="gene ID" value="EUGRSUZ_L00962"/>
</dbReference>
<dbReference type="EMBL" id="MU848323">
    <property type="protein sequence ID" value="KAK2632869.1"/>
    <property type="molecule type" value="Genomic_DNA"/>
</dbReference>
<dbReference type="PROSITE" id="PS51473">
    <property type="entry name" value="GNK2"/>
    <property type="match status" value="2"/>
</dbReference>
<evidence type="ECO:0000256" key="9">
    <source>
        <dbReference type="ARBA" id="ARBA00022777"/>
    </source>
</evidence>
<evidence type="ECO:0000256" key="4">
    <source>
        <dbReference type="ARBA" id="ARBA00022679"/>
    </source>
</evidence>
<dbReference type="PANTHER" id="PTHR47973">
    <property type="entry name" value="CYSTEINE-RICH RECEPTOR-LIKE PROTEIN KINASE 3"/>
    <property type="match status" value="1"/>
</dbReference>
<name>A0A058ZWF1_EUCGR</name>
<dbReference type="AlphaFoldDB" id="A0A058ZWF1"/>
<dbReference type="eggNOG" id="ENOG502QRU4">
    <property type="taxonomic scope" value="Eukaryota"/>
</dbReference>
<dbReference type="InterPro" id="IPR001245">
    <property type="entry name" value="Ser-Thr/Tyr_kinase_cat_dom"/>
</dbReference>
<dbReference type="InParanoid" id="A0A058ZWF1"/>
<keyword evidence="8 17" id="KW-0547">Nucleotide-binding</keyword>
<keyword evidence="6" id="KW-0732">Signal</keyword>
<feature type="transmembrane region" description="Helical" evidence="18">
    <location>
        <begin position="300"/>
        <end position="323"/>
    </location>
</feature>
<dbReference type="InterPro" id="IPR038408">
    <property type="entry name" value="GNK2_sf"/>
</dbReference>
<evidence type="ECO:0000256" key="10">
    <source>
        <dbReference type="ARBA" id="ARBA00022840"/>
    </source>
</evidence>
<dbReference type="CDD" id="cd14066">
    <property type="entry name" value="STKc_IRAK"/>
    <property type="match status" value="1"/>
</dbReference>
<dbReference type="Gene3D" id="3.30.430.20">
    <property type="entry name" value="Gnk2 domain, C-X8-C-X2-C motif"/>
    <property type="match status" value="2"/>
</dbReference>
<evidence type="ECO:0000256" key="17">
    <source>
        <dbReference type="PROSITE-ProRule" id="PRU10141"/>
    </source>
</evidence>
<evidence type="ECO:0000256" key="3">
    <source>
        <dbReference type="ARBA" id="ARBA00022553"/>
    </source>
</evidence>
<keyword evidence="14" id="KW-0325">Glycoprotein</keyword>
<keyword evidence="12 18" id="KW-0472">Membrane</keyword>
<accession>A0A058ZWF1</accession>
<evidence type="ECO:0000256" key="6">
    <source>
        <dbReference type="ARBA" id="ARBA00022729"/>
    </source>
</evidence>
<keyword evidence="5 18" id="KW-0812">Transmembrane</keyword>
<keyword evidence="13" id="KW-0675">Receptor</keyword>
<evidence type="ECO:0000313" key="21">
    <source>
        <dbReference type="EMBL" id="KAK2632869.1"/>
    </source>
</evidence>
<evidence type="ECO:0000256" key="12">
    <source>
        <dbReference type="ARBA" id="ARBA00023136"/>
    </source>
</evidence>
<dbReference type="Pfam" id="PF01657">
    <property type="entry name" value="Stress-antifung"/>
    <property type="match status" value="2"/>
</dbReference>
<keyword evidence="11 18" id="KW-1133">Transmembrane helix</keyword>
<evidence type="ECO:0000256" key="1">
    <source>
        <dbReference type="ARBA" id="ARBA00004167"/>
    </source>
</evidence>
<evidence type="ECO:0000256" key="16">
    <source>
        <dbReference type="ARBA" id="ARBA00047951"/>
    </source>
</evidence>
<comment type="subcellular location">
    <subcellularLocation>
        <location evidence="1">Membrane</location>
        <topology evidence="1">Single-pass membrane protein</topology>
    </subcellularLocation>
</comment>
<keyword evidence="4" id="KW-0808">Transferase</keyword>
<dbReference type="SUPFAM" id="SSF56112">
    <property type="entry name" value="Protein kinase-like (PK-like)"/>
    <property type="match status" value="1"/>
</dbReference>
<evidence type="ECO:0000256" key="11">
    <source>
        <dbReference type="ARBA" id="ARBA00022989"/>
    </source>
</evidence>
<organism evidence="22">
    <name type="scientific">Eucalyptus grandis</name>
    <name type="common">Flooded gum</name>
    <dbReference type="NCBI Taxonomy" id="71139"/>
    <lineage>
        <taxon>Eukaryota</taxon>
        <taxon>Viridiplantae</taxon>
        <taxon>Streptophyta</taxon>
        <taxon>Embryophyta</taxon>
        <taxon>Tracheophyta</taxon>
        <taxon>Spermatophyta</taxon>
        <taxon>Magnoliopsida</taxon>
        <taxon>eudicotyledons</taxon>
        <taxon>Gunneridae</taxon>
        <taxon>Pentapetalae</taxon>
        <taxon>rosids</taxon>
        <taxon>malvids</taxon>
        <taxon>Myrtales</taxon>
        <taxon>Myrtaceae</taxon>
        <taxon>Myrtoideae</taxon>
        <taxon>Eucalypteae</taxon>
        <taxon>Eucalyptus</taxon>
    </lineage>
</organism>
<dbReference type="InterPro" id="IPR052059">
    <property type="entry name" value="CR_Ser/Thr_kinase"/>
</dbReference>
<evidence type="ECO:0000313" key="23">
    <source>
        <dbReference type="Proteomes" id="UP000030711"/>
    </source>
</evidence>
<reference evidence="22" key="1">
    <citation type="submission" date="2013-07" db="EMBL/GenBank/DDBJ databases">
        <title>The genome of Eucalyptus grandis.</title>
        <authorList>
            <person name="Schmutz J."/>
            <person name="Hayes R."/>
            <person name="Myburg A."/>
            <person name="Tuskan G."/>
            <person name="Grattapaglia D."/>
            <person name="Rokhsar D.S."/>
        </authorList>
    </citation>
    <scope>NUCLEOTIDE SEQUENCE</scope>
    <source>
        <tissue evidence="22">Leaf extractions</tissue>
    </source>
</reference>
<evidence type="ECO:0008006" key="24">
    <source>
        <dbReference type="Google" id="ProtNLM"/>
    </source>
</evidence>
<evidence type="ECO:0000313" key="22">
    <source>
        <dbReference type="EMBL" id="KCW45360.1"/>
    </source>
</evidence>
<keyword evidence="2" id="KW-0723">Serine/threonine-protein kinase</keyword>
<keyword evidence="7" id="KW-0677">Repeat</keyword>
<dbReference type="FunFam" id="1.10.510.10:FF:000336">
    <property type="entry name" value="Cysteine-rich receptor-like protein kinase 2"/>
    <property type="match status" value="1"/>
</dbReference>
<dbReference type="Pfam" id="PF07714">
    <property type="entry name" value="PK_Tyr_Ser-Thr"/>
    <property type="match status" value="1"/>
</dbReference>
<evidence type="ECO:0000259" key="19">
    <source>
        <dbReference type="PROSITE" id="PS50011"/>
    </source>
</evidence>
<comment type="catalytic activity">
    <reaction evidence="15">
        <text>L-seryl-[protein] + ATP = O-phospho-L-seryl-[protein] + ADP + H(+)</text>
        <dbReference type="Rhea" id="RHEA:17989"/>
        <dbReference type="Rhea" id="RHEA-COMP:9863"/>
        <dbReference type="Rhea" id="RHEA-COMP:11604"/>
        <dbReference type="ChEBI" id="CHEBI:15378"/>
        <dbReference type="ChEBI" id="CHEBI:29999"/>
        <dbReference type="ChEBI" id="CHEBI:30616"/>
        <dbReference type="ChEBI" id="CHEBI:83421"/>
        <dbReference type="ChEBI" id="CHEBI:456216"/>
    </reaction>
</comment>
<dbReference type="GO" id="GO:0016020">
    <property type="term" value="C:membrane"/>
    <property type="evidence" value="ECO:0007669"/>
    <property type="project" value="UniProtKB-SubCell"/>
</dbReference>
<evidence type="ECO:0000256" key="5">
    <source>
        <dbReference type="ARBA" id="ARBA00022692"/>
    </source>
</evidence>
<feature type="domain" description="Gnk2-homologous" evidence="20">
    <location>
        <begin position="153"/>
        <end position="257"/>
    </location>
</feature>
<reference evidence="21" key="2">
    <citation type="journal article" date="2014" name="Nature">
        <title>The genome of Eucalyptus grandis.</title>
        <authorList>
            <person name="Myburg A.A."/>
            <person name="Grattapaglia D."/>
            <person name="Tuskan G.A."/>
            <person name="Hellsten U."/>
            <person name="Hayes R.D."/>
            <person name="Grimwood J."/>
            <person name="Jenkins J."/>
            <person name="Lindquist E."/>
            <person name="Tice H."/>
            <person name="Bauer D."/>
            <person name="Goodstein D.M."/>
            <person name="Dubchak I."/>
            <person name="Poliakov A."/>
            <person name="Mizrachi E."/>
            <person name="Kullan A.R."/>
            <person name="Hussey S.G."/>
            <person name="Pinard D."/>
            <person name="van der Merwe K."/>
            <person name="Singh P."/>
            <person name="van Jaarsveld I."/>
            <person name="Silva-Junior O.B."/>
            <person name="Togawa R.C."/>
            <person name="Pappas M.R."/>
            <person name="Faria D.A."/>
            <person name="Sansaloni C.P."/>
            <person name="Petroli C.D."/>
            <person name="Yang X."/>
            <person name="Ranjan P."/>
            <person name="Tschaplinski T.J."/>
            <person name="Ye C.Y."/>
            <person name="Li T."/>
            <person name="Sterck L."/>
            <person name="Vanneste K."/>
            <person name="Murat F."/>
            <person name="Soler M."/>
            <person name="Clemente H.S."/>
            <person name="Saidi N."/>
            <person name="Cassan-Wang H."/>
            <person name="Dunand C."/>
            <person name="Hefer C.A."/>
            <person name="Bornberg-Bauer E."/>
            <person name="Kersting A.R."/>
            <person name="Vining K."/>
            <person name="Amarasinghe V."/>
            <person name="Ranik M."/>
            <person name="Naithani S."/>
            <person name="Elser J."/>
            <person name="Boyd A.E."/>
            <person name="Liston A."/>
            <person name="Spatafora J.W."/>
            <person name="Dharmwardhana P."/>
            <person name="Raja R."/>
            <person name="Sullivan C."/>
            <person name="Romanel E."/>
            <person name="Alves-Ferreira M."/>
            <person name="Kulheim C."/>
            <person name="Foley W."/>
            <person name="Carocha V."/>
            <person name="Paiva J."/>
            <person name="Kudrna D."/>
            <person name="Brommonschenkel S.H."/>
            <person name="Pasquali G."/>
            <person name="Byrne M."/>
            <person name="Rigault P."/>
            <person name="Tibbits J."/>
            <person name="Spokevicius A."/>
            <person name="Jones R.C."/>
            <person name="Steane D.A."/>
            <person name="Vaillancourt R.E."/>
            <person name="Potts B.M."/>
            <person name="Joubert F."/>
            <person name="Barry K."/>
            <person name="Pappas G.J."/>
            <person name="Strauss S.H."/>
            <person name="Jaiswal P."/>
            <person name="Grima-Pettenati J."/>
            <person name="Salse J."/>
            <person name="Van de Peer Y."/>
            <person name="Rokhsar D.S."/>
            <person name="Schmutz J."/>
        </authorList>
    </citation>
    <scope>NUCLEOTIDE SEQUENCE</scope>
    <source>
        <tissue evidence="21">Leaf extractions</tissue>
    </source>
</reference>
<dbReference type="Proteomes" id="UP000030711">
    <property type="component" value="Unassembled WGS sequence"/>
</dbReference>
<evidence type="ECO:0000256" key="18">
    <source>
        <dbReference type="SAM" id="Phobius"/>
    </source>
</evidence>
<keyword evidence="9" id="KW-0418">Kinase</keyword>
<dbReference type="FunFam" id="3.30.430.20:FF:000015">
    <property type="entry name" value="Cysteine-rich receptor-like protein kinase 3"/>
    <property type="match status" value="1"/>
</dbReference>
<gene>
    <name evidence="22" type="ORF">EUGRSUZ_L00962</name>
</gene>
<proteinExistence type="predicted"/>
<evidence type="ECO:0000259" key="20">
    <source>
        <dbReference type="PROSITE" id="PS51473"/>
    </source>
</evidence>
<keyword evidence="23" id="KW-1185">Reference proteome</keyword>
<dbReference type="InterPro" id="IPR008271">
    <property type="entry name" value="Ser/Thr_kinase_AS"/>
</dbReference>
<protein>
    <recommendedName>
        <fullName evidence="24">Protein kinase domain-containing protein</fullName>
    </recommendedName>
</protein>
<reference evidence="21" key="4">
    <citation type="submission" date="2023-07" db="EMBL/GenBank/DDBJ databases">
        <authorList>
            <person name="Myburg A.A."/>
            <person name="Grattapaglia D."/>
            <person name="Tuskan G.A."/>
            <person name="Hellsten U."/>
            <person name="Hayes R.D."/>
            <person name="Grimwood J."/>
            <person name="Jenkins J."/>
            <person name="Lindquist E."/>
            <person name="Tice H."/>
            <person name="Bauer D."/>
            <person name="Goodstein D.M."/>
            <person name="Dubchak I."/>
            <person name="Poliakov A."/>
            <person name="Mizrachi E."/>
            <person name="Kullan A.R."/>
            <person name="Hussey S.G."/>
            <person name="Pinard D."/>
            <person name="Van D.M."/>
            <person name="Singh P."/>
            <person name="Van J.I."/>
            <person name="Silva-Junior O.B."/>
            <person name="Togawa R.C."/>
            <person name="Pappas M.R."/>
            <person name="Faria D.A."/>
            <person name="Sansaloni C.P."/>
            <person name="Petroli C.D."/>
            <person name="Yang X."/>
            <person name="Ranjan P."/>
            <person name="Tschaplinski T.J."/>
            <person name="Ye C.Y."/>
            <person name="Li T."/>
            <person name="Sterck L."/>
            <person name="Vanneste K."/>
            <person name="Murat F."/>
            <person name="Soler M."/>
            <person name="Clemente H.S."/>
            <person name="Saidi N."/>
            <person name="Cassan-Wang H."/>
            <person name="Dunand C."/>
            <person name="Hefer C.A."/>
            <person name="Bornberg-Bauer E."/>
            <person name="Kersting A.R."/>
            <person name="Vining K."/>
            <person name="Amarasinghe V."/>
            <person name="Ranik M."/>
            <person name="Naithani S."/>
            <person name="Elser J."/>
            <person name="Boyd A.E."/>
            <person name="Liston A."/>
            <person name="Spatafora J.W."/>
            <person name="Dharmwardhana P."/>
            <person name="Raja R."/>
            <person name="Sullivan C."/>
            <person name="Romanel E."/>
            <person name="Alves-Ferreira M."/>
            <person name="Kulheim C."/>
            <person name="Foley W."/>
            <person name="Carocha V."/>
            <person name="Paiva J."/>
            <person name="Kudrna D."/>
            <person name="Brommonschenkel S.H."/>
            <person name="Pasquali G."/>
            <person name="Byrne M."/>
            <person name="Rigault P."/>
            <person name="Tibbits J."/>
            <person name="Spokevicius A."/>
            <person name="Jones R.C."/>
            <person name="Steane D.A."/>
            <person name="Vaillancourt R.E."/>
            <person name="Potts B.M."/>
            <person name="Joubert F."/>
            <person name="Barry K."/>
            <person name="Pappas G.J."/>
            <person name="Strauss S.H."/>
            <person name="Jaiswal P."/>
            <person name="Grima-Pettenati J."/>
            <person name="Salse J."/>
            <person name="Van D.P."/>
            <person name="Rokhsar D.S."/>
            <person name="Schmutz J."/>
        </authorList>
    </citation>
    <scope>NUCLEOTIDE SEQUENCE</scope>
    <source>
        <tissue evidence="21">Leaf extractions</tissue>
    </source>
</reference>
<keyword evidence="3" id="KW-0597">Phosphoprotein</keyword>
<sequence length="678" mass="73985">MKSNGESSSMRSSTTISTYFALPLLALSSFFSLATSDPRITEAGFICGSSNGLLTEKVIPNYIAIMREISESVADQRWGKYSLASPPPALYGLAQCYGDLFENDCLLCHALSRSRLYGCVPNFGRLYLDGCFLRYDGYDFYNETVDPTHDMLKCSSNSTVPADQRERVAEFSDRVDRVLRNVSASAVQNEGFAVAGEDGVGGVAGVYALAQCWSTVDAGGCSVCLENATSKARSCAPGEEARAMNAGCFLRYSTTKFYNIPVNGASMTSPQAGLKRVHPSLSLLGFGKLDLTQGSSRVRITIAIASSAAAVTSLVLIGAYIGYKKYFKKKRVHHSLTQLPMTVSKFSLYFKYETLEKATNFFDDSRKLGQGGGGSVYKGNLPNGKVVAVKRLVFNTLQWVDNFFNEVNLINGIRHKNLVKLLGCSIEGPESLLIYEYLPNGSLDQVLFTRSYKQIESFVAGDNETHVLTWEARLHIITGSAEGLAHLHGGCGVKIIHRDIKASNVLLDKNLTAKIADFGLARCIAPDESHLSTVIAGTLGYMAPEYLMRGQLTEKADVYAFGVLVLEILSGKKNSTYTQGSSSVLNSVWNHYKSNNLAACIDLALRGKFPILEASRLLQISLLCTQACMELRPPMSEVIEMLHDKDRVVPQPNQPPFVNASVLFDNSSSRSSTYTHGC</sequence>
<evidence type="ECO:0000256" key="13">
    <source>
        <dbReference type="ARBA" id="ARBA00023170"/>
    </source>
</evidence>
<feature type="domain" description="Protein kinase" evidence="19">
    <location>
        <begin position="362"/>
        <end position="658"/>
    </location>
</feature>
<comment type="catalytic activity">
    <reaction evidence="16">
        <text>L-threonyl-[protein] + ATP = O-phospho-L-threonyl-[protein] + ADP + H(+)</text>
        <dbReference type="Rhea" id="RHEA:46608"/>
        <dbReference type="Rhea" id="RHEA-COMP:11060"/>
        <dbReference type="Rhea" id="RHEA-COMP:11605"/>
        <dbReference type="ChEBI" id="CHEBI:15378"/>
        <dbReference type="ChEBI" id="CHEBI:30013"/>
        <dbReference type="ChEBI" id="CHEBI:30616"/>
        <dbReference type="ChEBI" id="CHEBI:61977"/>
        <dbReference type="ChEBI" id="CHEBI:456216"/>
    </reaction>
</comment>
<dbReference type="InterPro" id="IPR002902">
    <property type="entry name" value="GNK2"/>
</dbReference>
<evidence type="ECO:0000256" key="8">
    <source>
        <dbReference type="ARBA" id="ARBA00022741"/>
    </source>
</evidence>
<dbReference type="EMBL" id="KK198838">
    <property type="protein sequence ID" value="KCW45360.1"/>
    <property type="molecule type" value="Genomic_DNA"/>
</dbReference>
<dbReference type="PROSITE" id="PS00108">
    <property type="entry name" value="PROTEIN_KINASE_ST"/>
    <property type="match status" value="1"/>
</dbReference>
<dbReference type="SMART" id="SM00220">
    <property type="entry name" value="S_TKc"/>
    <property type="match status" value="1"/>
</dbReference>
<dbReference type="PROSITE" id="PS00107">
    <property type="entry name" value="PROTEIN_KINASE_ATP"/>
    <property type="match status" value="1"/>
</dbReference>
<dbReference type="CDD" id="cd23509">
    <property type="entry name" value="Gnk2-like"/>
    <property type="match status" value="2"/>
</dbReference>
<dbReference type="InterPro" id="IPR000719">
    <property type="entry name" value="Prot_kinase_dom"/>
</dbReference>
<evidence type="ECO:0000256" key="15">
    <source>
        <dbReference type="ARBA" id="ARBA00047558"/>
    </source>
</evidence>
<evidence type="ECO:0000256" key="14">
    <source>
        <dbReference type="ARBA" id="ARBA00023180"/>
    </source>
</evidence>
<reference evidence="21" key="3">
    <citation type="submission" date="2023-04" db="EMBL/GenBank/DDBJ databases">
        <title>WGS assembly of Eucalyptus grandis.</title>
        <authorList>
            <person name="Myburg A."/>
            <person name="Grattapaglia D."/>
            <person name="Tuskan G."/>
            <person name="Hellsten U."/>
            <person name="Hayes R."/>
            <person name="Grimwood J."/>
            <person name="Jenkins J."/>
            <person name="Lindquist E."/>
            <person name="Tice H."/>
            <person name="Bauer D."/>
            <person name="Goodstein D."/>
            <person name="Dubchak I."/>
            <person name="Poliakov A."/>
            <person name="Mizrachi E."/>
            <person name="Kullan A."/>
            <person name="Hussey S."/>
            <person name="Pinard D."/>
            <person name="Van D."/>
            <person name="Singh P."/>
            <person name="Van J."/>
            <person name="Silva-Junior O."/>
            <person name="Togawa R."/>
            <person name="Pappas M."/>
            <person name="Faria D."/>
            <person name="Sansaloni C."/>
            <person name="Petroli C."/>
            <person name="Yang X."/>
            <person name="Ranjan P."/>
            <person name="Tschaplinski T."/>
            <person name="Ye C."/>
            <person name="Li T."/>
            <person name="Sterck L."/>
            <person name="Vanneste K."/>
            <person name="Murat F."/>
            <person name="Soler M."/>
            <person name="Clemente H."/>
            <person name="Saidi N."/>
            <person name="Cassan-Wang H."/>
            <person name="Dunand C."/>
            <person name="Hefer C."/>
            <person name="Bornberg-Bauer E."/>
            <person name="Kersting A."/>
            <person name="Vining K."/>
            <person name="Amarasinghe V."/>
            <person name="Ranik M."/>
            <person name="Naithani S."/>
            <person name="Elser J."/>
            <person name="Boyd A."/>
            <person name="Liston A."/>
            <person name="Spatafora J."/>
            <person name="Dharmwardhana P."/>
            <person name="Raja R."/>
            <person name="Sullivan C."/>
            <person name="Romanel E."/>
            <person name="Alves-Ferreira M."/>
            <person name="Kulheim C."/>
            <person name="Foley W."/>
            <person name="Carocha V."/>
            <person name="Paiva J."/>
            <person name="Kudrna D."/>
            <person name="Brommonschenkel S."/>
            <person name="Pasquali G."/>
            <person name="Byrne M."/>
            <person name="Rigault P."/>
            <person name="Tibbits J."/>
            <person name="Spokevicius A."/>
            <person name="Jones R."/>
            <person name="Steane D."/>
            <person name="Vaillancourt R."/>
            <person name="Potts B."/>
            <person name="Joubert F."/>
            <person name="Barry K."/>
            <person name="Pappas G."/>
            <person name="Strauss S."/>
            <person name="Jaiswal P."/>
            <person name="Grima-Pettenati J."/>
            <person name="Salse J."/>
            <person name="Van D."/>
            <person name="Rokhsar D."/>
            <person name="Schmutz J."/>
        </authorList>
    </citation>
    <scope>NUCLEOTIDE SEQUENCE</scope>
    <source>
        <tissue evidence="21">Leaf extractions</tissue>
    </source>
</reference>
<feature type="binding site" evidence="17">
    <location>
        <position position="390"/>
    </location>
    <ligand>
        <name>ATP</name>
        <dbReference type="ChEBI" id="CHEBI:30616"/>
    </ligand>
</feature>
<dbReference type="FunFam" id="3.30.200.20:FF:000177">
    <property type="entry name" value="Cysteine-rich receptor-like protein kinase 2"/>
    <property type="match status" value="1"/>
</dbReference>
<dbReference type="PROSITE" id="PS50011">
    <property type="entry name" value="PROTEIN_KINASE_DOM"/>
    <property type="match status" value="1"/>
</dbReference>
<evidence type="ECO:0000256" key="7">
    <source>
        <dbReference type="ARBA" id="ARBA00022737"/>
    </source>
</evidence>
<dbReference type="InterPro" id="IPR011009">
    <property type="entry name" value="Kinase-like_dom_sf"/>
</dbReference>